<evidence type="ECO:0000313" key="3">
    <source>
        <dbReference type="Proteomes" id="UP001595816"/>
    </source>
</evidence>
<accession>A0ABV8LSW2</accession>
<dbReference type="Proteomes" id="UP001595816">
    <property type="component" value="Unassembled WGS sequence"/>
</dbReference>
<keyword evidence="3" id="KW-1185">Reference proteome</keyword>
<proteinExistence type="predicted"/>
<evidence type="ECO:0000256" key="1">
    <source>
        <dbReference type="SAM" id="MobiDB-lite"/>
    </source>
</evidence>
<evidence type="ECO:0000313" key="2">
    <source>
        <dbReference type="EMBL" id="MFC4133491.1"/>
    </source>
</evidence>
<protein>
    <submittedName>
        <fullName evidence="2">Uncharacterized protein</fullName>
    </submittedName>
</protein>
<reference evidence="3" key="1">
    <citation type="journal article" date="2019" name="Int. J. Syst. Evol. Microbiol.">
        <title>The Global Catalogue of Microorganisms (GCM) 10K type strain sequencing project: providing services to taxonomists for standard genome sequencing and annotation.</title>
        <authorList>
            <consortium name="The Broad Institute Genomics Platform"/>
            <consortium name="The Broad Institute Genome Sequencing Center for Infectious Disease"/>
            <person name="Wu L."/>
            <person name="Ma J."/>
        </authorList>
    </citation>
    <scope>NUCLEOTIDE SEQUENCE [LARGE SCALE GENOMIC DNA]</scope>
    <source>
        <strain evidence="3">CGMCC 4.7289</strain>
    </source>
</reference>
<dbReference type="EMBL" id="JBHSAY010000011">
    <property type="protein sequence ID" value="MFC4133491.1"/>
    <property type="molecule type" value="Genomic_DNA"/>
</dbReference>
<sequence length="116" mass="11761">MVDVFGGLTKVGFGETTTLVAVGETVSVADGEPDAEADADGVALAVTVAYASGCSFSEGLVAHPTTATQAAAIATAIRPCEEFAAGITAPYGDSPRSTTNCRRHDAKRKPAPVTYL</sequence>
<comment type="caution">
    <text evidence="2">The sequence shown here is derived from an EMBL/GenBank/DDBJ whole genome shotgun (WGS) entry which is preliminary data.</text>
</comment>
<dbReference type="RefSeq" id="WP_253753951.1">
    <property type="nucleotide sequence ID" value="NZ_JAMZDZ010000001.1"/>
</dbReference>
<organism evidence="2 3">
    <name type="scientific">Hamadaea flava</name>
    <dbReference type="NCBI Taxonomy" id="1742688"/>
    <lineage>
        <taxon>Bacteria</taxon>
        <taxon>Bacillati</taxon>
        <taxon>Actinomycetota</taxon>
        <taxon>Actinomycetes</taxon>
        <taxon>Micromonosporales</taxon>
        <taxon>Micromonosporaceae</taxon>
        <taxon>Hamadaea</taxon>
    </lineage>
</organism>
<name>A0ABV8LSW2_9ACTN</name>
<gene>
    <name evidence="2" type="ORF">ACFOZ4_23020</name>
</gene>
<feature type="region of interest" description="Disordered" evidence="1">
    <location>
        <begin position="88"/>
        <end position="116"/>
    </location>
</feature>